<keyword evidence="3" id="KW-1185">Reference proteome</keyword>
<accession>A0A4S3JIB1</accession>
<dbReference type="EMBL" id="QUQM01000007">
    <property type="protein sequence ID" value="KAA8646124.1"/>
    <property type="molecule type" value="Genomic_DNA"/>
</dbReference>
<comment type="caution">
    <text evidence="2">The sequence shown here is derived from an EMBL/GenBank/DDBJ whole genome shotgun (WGS) entry which is preliminary data.</text>
</comment>
<dbReference type="VEuPathDB" id="FungiDB:EYZ11_005512"/>
<dbReference type="Proteomes" id="UP000308092">
    <property type="component" value="Unassembled WGS sequence"/>
</dbReference>
<reference evidence="1 4" key="2">
    <citation type="submission" date="2019-08" db="EMBL/GenBank/DDBJ databases">
        <title>The genome sequence of a newly discovered highly antifungal drug resistant Aspergillus species, Aspergillus tanneri NIH 1004.</title>
        <authorList>
            <person name="Mounaud S."/>
            <person name="Singh I."/>
            <person name="Joardar V."/>
            <person name="Pakala S."/>
            <person name="Pakala S."/>
            <person name="Venepally P."/>
            <person name="Chung J.K."/>
            <person name="Losada L."/>
            <person name="Nierman W.C."/>
        </authorList>
    </citation>
    <scope>NUCLEOTIDE SEQUENCE [LARGE SCALE GENOMIC DNA]</scope>
    <source>
        <strain evidence="1 4">NIH1004</strain>
    </source>
</reference>
<organism evidence="2 3">
    <name type="scientific">Aspergillus tanneri</name>
    <dbReference type="NCBI Taxonomy" id="1220188"/>
    <lineage>
        <taxon>Eukaryota</taxon>
        <taxon>Fungi</taxon>
        <taxon>Dikarya</taxon>
        <taxon>Ascomycota</taxon>
        <taxon>Pezizomycotina</taxon>
        <taxon>Eurotiomycetes</taxon>
        <taxon>Eurotiomycetidae</taxon>
        <taxon>Eurotiales</taxon>
        <taxon>Aspergillaceae</taxon>
        <taxon>Aspergillus</taxon>
        <taxon>Aspergillus subgen. Circumdati</taxon>
    </lineage>
</organism>
<gene>
    <name evidence="1" type="ORF">ATNIH1004_007550</name>
    <name evidence="2" type="ORF">EYZ11_005512</name>
</gene>
<dbReference type="STRING" id="1220188.A0A4S3JIB1"/>
<evidence type="ECO:0000313" key="2">
    <source>
        <dbReference type="EMBL" id="THC95000.1"/>
    </source>
</evidence>
<name>A0A4S3JIB1_9EURO</name>
<evidence type="ECO:0000313" key="1">
    <source>
        <dbReference type="EMBL" id="KAA8646124.1"/>
    </source>
</evidence>
<reference evidence="2 3" key="1">
    <citation type="submission" date="2019-03" db="EMBL/GenBank/DDBJ databases">
        <title>The genome sequence of a newly discovered highly antifungal drug resistant Aspergillus species, Aspergillus tanneri NIH 1004.</title>
        <authorList>
            <person name="Mounaud S."/>
            <person name="Singh I."/>
            <person name="Joardar V."/>
            <person name="Pakala S."/>
            <person name="Pakala S."/>
            <person name="Venepally P."/>
            <person name="Hoover J."/>
            <person name="Nierman W."/>
            <person name="Chung J."/>
            <person name="Losada L."/>
        </authorList>
    </citation>
    <scope>NUCLEOTIDE SEQUENCE [LARGE SCALE GENOMIC DNA]</scope>
    <source>
        <strain evidence="2 3">NIH1004</strain>
    </source>
</reference>
<sequence>MAKLDISVFKSKIIKIEVGPSCMVAYLHSGLLKFAEFPEANNQNADDVDTDSPEKLIWINKPVEDIFAYVFEYLCTGDYSIPLPRDVAPACFNEKWPRTESDFTGNLNGNMFESLQSIQEVSDYIVRGIYPQPALPSNGGKHQYSHG</sequence>
<evidence type="ECO:0000313" key="4">
    <source>
        <dbReference type="Proteomes" id="UP000324241"/>
    </source>
</evidence>
<dbReference type="RefSeq" id="XP_033425485.1">
    <property type="nucleotide sequence ID" value="XM_033572170.1"/>
</dbReference>
<dbReference type="GeneID" id="54330252"/>
<dbReference type="AlphaFoldDB" id="A0A4S3JIB1"/>
<evidence type="ECO:0000313" key="3">
    <source>
        <dbReference type="Proteomes" id="UP000308092"/>
    </source>
</evidence>
<protein>
    <submittedName>
        <fullName evidence="2">Uncharacterized protein</fullName>
    </submittedName>
</protein>
<dbReference type="OrthoDB" id="9997739at2759"/>
<dbReference type="EMBL" id="SOSA01000178">
    <property type="protein sequence ID" value="THC95000.1"/>
    <property type="molecule type" value="Genomic_DNA"/>
</dbReference>
<dbReference type="Proteomes" id="UP000324241">
    <property type="component" value="Unassembled WGS sequence"/>
</dbReference>
<proteinExistence type="predicted"/>